<evidence type="ECO:0000313" key="1">
    <source>
        <dbReference type="EMBL" id="KAL3386967.1"/>
    </source>
</evidence>
<sequence>MDVIVAEKPQTWVECRQLLIKRFSDPSSEQILYTKLFTCSQLANQNYENYADEIKTRLNKLKEYLQINLTDKNMIKMKSDFYDEICKNTFINGVKEPYHTYLINFETNNNEECLAKCHVYDNHHRQFTFLTFMSNQESRDSRMKGNNVNVSSRTQSKNKIISQPMTYNFIPTPYMNTNSNYNLTQLRPNFLSFPNTSGNNFPSFPNTCHVLRDLL</sequence>
<reference evidence="1 2" key="1">
    <citation type="journal article" date="2024" name="bioRxiv">
        <title>A reference genome for Trichogramma kaykai: A tiny desert-dwelling parasitoid wasp with competing sex-ratio distorters.</title>
        <authorList>
            <person name="Culotta J."/>
            <person name="Lindsey A.R."/>
        </authorList>
    </citation>
    <scope>NUCLEOTIDE SEQUENCE [LARGE SCALE GENOMIC DNA]</scope>
    <source>
        <strain evidence="1 2">KSX58</strain>
    </source>
</reference>
<evidence type="ECO:0008006" key="3">
    <source>
        <dbReference type="Google" id="ProtNLM"/>
    </source>
</evidence>
<dbReference type="EMBL" id="JBJJXI010000141">
    <property type="protein sequence ID" value="KAL3386967.1"/>
    <property type="molecule type" value="Genomic_DNA"/>
</dbReference>
<keyword evidence="2" id="KW-1185">Reference proteome</keyword>
<accession>A0ABD2W3A1</accession>
<evidence type="ECO:0000313" key="2">
    <source>
        <dbReference type="Proteomes" id="UP001627154"/>
    </source>
</evidence>
<protein>
    <recommendedName>
        <fullName evidence="3">Retrotransposon gag domain-containing protein</fullName>
    </recommendedName>
</protein>
<proteinExistence type="predicted"/>
<name>A0ABD2W3A1_9HYME</name>
<dbReference type="AlphaFoldDB" id="A0ABD2W3A1"/>
<comment type="caution">
    <text evidence="1">The sequence shown here is derived from an EMBL/GenBank/DDBJ whole genome shotgun (WGS) entry which is preliminary data.</text>
</comment>
<dbReference type="Proteomes" id="UP001627154">
    <property type="component" value="Unassembled WGS sequence"/>
</dbReference>
<gene>
    <name evidence="1" type="ORF">TKK_017548</name>
</gene>
<organism evidence="1 2">
    <name type="scientific">Trichogramma kaykai</name>
    <dbReference type="NCBI Taxonomy" id="54128"/>
    <lineage>
        <taxon>Eukaryota</taxon>
        <taxon>Metazoa</taxon>
        <taxon>Ecdysozoa</taxon>
        <taxon>Arthropoda</taxon>
        <taxon>Hexapoda</taxon>
        <taxon>Insecta</taxon>
        <taxon>Pterygota</taxon>
        <taxon>Neoptera</taxon>
        <taxon>Endopterygota</taxon>
        <taxon>Hymenoptera</taxon>
        <taxon>Apocrita</taxon>
        <taxon>Proctotrupomorpha</taxon>
        <taxon>Chalcidoidea</taxon>
        <taxon>Trichogrammatidae</taxon>
        <taxon>Trichogramma</taxon>
    </lineage>
</organism>